<dbReference type="PATRIC" id="fig|1209989.3.peg.2498"/>
<dbReference type="KEGG" id="tep:TepRe1_2014"/>
<protein>
    <recommendedName>
        <fullName evidence="1">UPF0309 protein TEPIRE1_2171</fullName>
    </recommendedName>
</protein>
<dbReference type="InterPro" id="IPR046348">
    <property type="entry name" value="SIS_dom_sf"/>
</dbReference>
<gene>
    <name evidence="3" type="ordered locus">TEPIRE1_2171</name>
</gene>
<dbReference type="KEGG" id="tae:TepiRe1_2171"/>
<dbReference type="InterPro" id="IPR035472">
    <property type="entry name" value="RpiR-like_SIS"/>
</dbReference>
<dbReference type="eggNOG" id="COG4821">
    <property type="taxonomic scope" value="Bacteria"/>
</dbReference>
<dbReference type="PROSITE" id="PS51464">
    <property type="entry name" value="SIS"/>
    <property type="match status" value="1"/>
</dbReference>
<dbReference type="Pfam" id="PF13580">
    <property type="entry name" value="SIS_2"/>
    <property type="match status" value="1"/>
</dbReference>
<accession>L0S1F3</accession>
<name>F4LQY8_TEPAE</name>
<dbReference type="CDD" id="cd05013">
    <property type="entry name" value="SIS_RpiR"/>
    <property type="match status" value="1"/>
</dbReference>
<dbReference type="STRING" id="1209989.TepRe1_2014"/>
<dbReference type="GO" id="GO:1901135">
    <property type="term" value="P:carbohydrate derivative metabolic process"/>
    <property type="evidence" value="ECO:0007669"/>
    <property type="project" value="InterPro"/>
</dbReference>
<dbReference type="SUPFAM" id="SSF53697">
    <property type="entry name" value="SIS domain"/>
    <property type="match status" value="1"/>
</dbReference>
<dbReference type="RefSeq" id="WP_013779062.1">
    <property type="nucleotide sequence ID" value="NC_015519.1"/>
</dbReference>
<dbReference type="PANTHER" id="PTHR30390">
    <property type="entry name" value="SEDOHEPTULOSE 7-PHOSPHATE ISOMERASE / DNAA INITIATOR-ASSOCIATING FACTOR FOR REPLICATION INITIATION"/>
    <property type="match status" value="1"/>
</dbReference>
<dbReference type="InterPro" id="IPR001347">
    <property type="entry name" value="SIS_dom"/>
</dbReference>
<evidence type="ECO:0000256" key="1">
    <source>
        <dbReference type="HAMAP-Rule" id="MF_01240"/>
    </source>
</evidence>
<dbReference type="NCBIfam" id="NF002805">
    <property type="entry name" value="PRK02947.1"/>
    <property type="match status" value="1"/>
</dbReference>
<keyword evidence="4" id="KW-1185">Reference proteome</keyword>
<dbReference type="Gene3D" id="3.40.50.10490">
    <property type="entry name" value="Glucose-6-phosphate isomerase like protein, domain 1"/>
    <property type="match status" value="1"/>
</dbReference>
<dbReference type="InterPro" id="IPR022951">
    <property type="entry name" value="UPF0309"/>
</dbReference>
<comment type="similarity">
    <text evidence="1">Belongs to the UPF0309 family.</text>
</comment>
<dbReference type="AlphaFoldDB" id="F4LQY8"/>
<feature type="domain" description="SIS" evidence="2">
    <location>
        <begin position="27"/>
        <end position="205"/>
    </location>
</feature>
<accession>F4LQY8</accession>
<dbReference type="HOGENOM" id="CLU_089975_0_0_9"/>
<organism evidence="3 4">
    <name type="scientific">Tepidanaerobacter acetatoxydans (strain DSM 21804 / JCM 16047 / Re1)</name>
    <dbReference type="NCBI Taxonomy" id="1209989"/>
    <lineage>
        <taxon>Bacteria</taxon>
        <taxon>Bacillati</taxon>
        <taxon>Bacillota</taxon>
        <taxon>Clostridia</taxon>
        <taxon>Thermosediminibacterales</taxon>
        <taxon>Tepidanaerobacteraceae</taxon>
        <taxon>Tepidanaerobacter</taxon>
    </lineage>
</organism>
<dbReference type="HAMAP" id="MF_01240">
    <property type="entry name" value="UPF0309"/>
    <property type="match status" value="1"/>
</dbReference>
<evidence type="ECO:0000313" key="4">
    <source>
        <dbReference type="Proteomes" id="UP000010802"/>
    </source>
</evidence>
<proteinExistence type="inferred from homology"/>
<dbReference type="GO" id="GO:0097367">
    <property type="term" value="F:carbohydrate derivative binding"/>
    <property type="evidence" value="ECO:0007669"/>
    <property type="project" value="InterPro"/>
</dbReference>
<dbReference type="EMBL" id="HF563609">
    <property type="protein sequence ID" value="CCP26996.1"/>
    <property type="molecule type" value="Genomic_DNA"/>
</dbReference>
<evidence type="ECO:0000313" key="3">
    <source>
        <dbReference type="EMBL" id="CCP26996.1"/>
    </source>
</evidence>
<dbReference type="InterPro" id="IPR050099">
    <property type="entry name" value="SIS_GmhA/DiaA_subfam"/>
</dbReference>
<sequence length="244" mass="27313">MVDEYYKIIQDLIMKIKENEKDKIELIAKKITKSIEMNEIVHFFGAGHSHILCEEVFYRAGGLVPINPIFDENLMLHNGALRSSKLERMNGYAQTFMESVEIRPGEIVFVISTSGRNGVPIDVALLAKQKGAEVVAITSVEYSMSQPSRHSSGKRLFEVADIYIDNHCPEGDALLSLEGFPMRFSPGSTIAGDFIIQAILATSIKIMIDNGITPPVFLSGNLDGGDEHNKKLIEKYKDRIIYYR</sequence>
<reference evidence="4" key="1">
    <citation type="journal article" date="2013" name="Genome Announc.">
        <title>First genome sequence of a syntrophic acetate-oxidizing bacterium, Tepidanaerobacter acetatoxydans strain Re1.</title>
        <authorList>
            <person name="Manzoor S."/>
            <person name="Bongcam-Rudloff E."/>
            <person name="Schnurer A."/>
            <person name="Muller B."/>
        </authorList>
    </citation>
    <scope>NUCLEOTIDE SEQUENCE [LARGE SCALE GENOMIC DNA]</scope>
    <source>
        <strain evidence="4">Re1</strain>
    </source>
</reference>
<dbReference type="Proteomes" id="UP000010802">
    <property type="component" value="Chromosome"/>
</dbReference>
<dbReference type="PANTHER" id="PTHR30390:SF7">
    <property type="entry name" value="PHOSPHOHEPTOSE ISOMERASE"/>
    <property type="match status" value="1"/>
</dbReference>
<dbReference type="OrthoDB" id="9762536at2"/>
<evidence type="ECO:0000259" key="2">
    <source>
        <dbReference type="PROSITE" id="PS51464"/>
    </source>
</evidence>